<dbReference type="Pfam" id="PF04909">
    <property type="entry name" value="Amidohydro_2"/>
    <property type="match status" value="1"/>
</dbReference>
<evidence type="ECO:0000259" key="3">
    <source>
        <dbReference type="PROSITE" id="PS51987"/>
    </source>
</evidence>
<dbReference type="Gene3D" id="3.20.20.140">
    <property type="entry name" value="Metal-dependent hydrolases"/>
    <property type="match status" value="1"/>
</dbReference>
<dbReference type="InterPro" id="IPR032466">
    <property type="entry name" value="Metal_Hydrolase"/>
</dbReference>
<proteinExistence type="inferred from homology"/>
<dbReference type="Gene3D" id="3.30.590.10">
    <property type="entry name" value="Glutamine synthetase/guanido kinase, catalytic domain"/>
    <property type="match status" value="1"/>
</dbReference>
<dbReference type="PANTHER" id="PTHR43383:SF2">
    <property type="entry name" value="AMIDOHYDROLASE 2 FAMILY PROTEIN"/>
    <property type="match status" value="1"/>
</dbReference>
<dbReference type="Pfam" id="PF00120">
    <property type="entry name" value="Gln-synt_C"/>
    <property type="match status" value="1"/>
</dbReference>
<dbReference type="PROSITE" id="PS00181">
    <property type="entry name" value="GLNA_ATP"/>
    <property type="match status" value="1"/>
</dbReference>
<dbReference type="InterPro" id="IPR006680">
    <property type="entry name" value="Amidohydro-rel"/>
</dbReference>
<dbReference type="AlphaFoldDB" id="A0A1E1LK48"/>
<dbReference type="PANTHER" id="PTHR43383">
    <property type="entry name" value="NODULIN 6"/>
    <property type="match status" value="1"/>
</dbReference>
<dbReference type="OrthoDB" id="3364440at2759"/>
<feature type="domain" description="GS catalytic" evidence="3">
    <location>
        <begin position="577"/>
        <end position="905"/>
    </location>
</feature>
<dbReference type="InterPro" id="IPR014746">
    <property type="entry name" value="Gln_synth/guanido_kin_cat_dom"/>
</dbReference>
<dbReference type="SUPFAM" id="SSF55931">
    <property type="entry name" value="Glutamine synthetase/guanido kinase"/>
    <property type="match status" value="1"/>
</dbReference>
<comment type="similarity">
    <text evidence="1 2">Belongs to the glutamine synthetase family.</text>
</comment>
<dbReference type="SMART" id="SM01230">
    <property type="entry name" value="Gln-synt_C"/>
    <property type="match status" value="1"/>
</dbReference>
<dbReference type="SUPFAM" id="SSF51556">
    <property type="entry name" value="Metallo-dependent hydrolases"/>
    <property type="match status" value="1"/>
</dbReference>
<keyword evidence="5" id="KW-1185">Reference proteome</keyword>
<dbReference type="Proteomes" id="UP000178912">
    <property type="component" value="Unassembled WGS sequence"/>
</dbReference>
<dbReference type="InterPro" id="IPR027303">
    <property type="entry name" value="Gln_synth_gly_rich_site"/>
</dbReference>
<dbReference type="InterPro" id="IPR008146">
    <property type="entry name" value="Gln_synth_cat_dom"/>
</dbReference>
<accession>A0A1E1LK48</accession>
<sequence length="905" mass="100557">MSSPPLIAKVGSMTQLSGAFGNDTTKIQGQIQFPFEAKMEDLINAINTTPIIDNHAHPLLIPSALSKYPLLSITTEAHGDAMRTTKSTLSHIRAVKQLSDVLGCPPTWADVEKAIEIENAKPHHAWQKRCLEGIETILVDDGLDGKDEVYDYAWHDKLTRSECKKIIRIEKVAEEIINELFKNSVLTPDDIFGGVREAFEMVINDALADPDVVGFKSVICYRTGLAIPTHMSMDDVEDTFVDHITQLREDRVAHFTRVDDLPLNFYLVNKTAQLIAKSSGRYKKPFQFHTGLGDRDITLTTSSPSHLQPFIRKFPNVPIVLQHASYPWTKEAGYLASVYDNVYADIGEVFPLLSKEGQENVVREILELCPTEKIVWSTDGHWFSETYLLAIMQVREALEIVLTDYVRTGSMTVPQAIRAVQDILFTTSNNLYGLGLDLTPLHSLTSTANVSTTKLALRTLPPPSLDVHTLHTFLAANTSVKFLRVQWLDYTSTVRVRLIPVMRALAMLKTDPHLEIGIASAALGLLQNDTLISGLTPTGEYKLRAVMPTLKLGPCHGYASIQCEFLEKDNSPVVLCPRSILQHTLQSSNSLGLEFLVGFEIEIVFMSRSNTDGTLSTLRNSGGHAWSSSRALHGRDITFVLEEIYDTLAAAGINLELFHPESCTGQYEFVLPALPTMEAVDSLIYAREIIMHVVSNHGMRATMYPKPFTHAAGTASHMHISISSSSGNDKEVYEPFYAGILKHLPAILAFTYSNPASYDRMQDGCWAGGTWVAWGTQNRETPLRKVEDSHFEVKVIDGLANMYFATAAIIAAGTNGVKEKETMVLGDCLKDPALLIDEEREELGVNTRLPKTLVSALETLLRDETLVQLLGAEFVERYVATKKGELGLFAGMEKEDLKTWIMERY</sequence>
<dbReference type="GO" id="GO:0004356">
    <property type="term" value="F:glutamine synthetase activity"/>
    <property type="evidence" value="ECO:0007669"/>
    <property type="project" value="InterPro"/>
</dbReference>
<evidence type="ECO:0000256" key="1">
    <source>
        <dbReference type="PROSITE-ProRule" id="PRU01331"/>
    </source>
</evidence>
<organism evidence="4 5">
    <name type="scientific">Rhynchosporium agropyri</name>
    <dbReference type="NCBI Taxonomy" id="914238"/>
    <lineage>
        <taxon>Eukaryota</taxon>
        <taxon>Fungi</taxon>
        <taxon>Dikarya</taxon>
        <taxon>Ascomycota</taxon>
        <taxon>Pezizomycotina</taxon>
        <taxon>Leotiomycetes</taxon>
        <taxon>Helotiales</taxon>
        <taxon>Ploettnerulaceae</taxon>
        <taxon>Rhynchosporium</taxon>
    </lineage>
</organism>
<dbReference type="GO" id="GO:0016787">
    <property type="term" value="F:hydrolase activity"/>
    <property type="evidence" value="ECO:0007669"/>
    <property type="project" value="InterPro"/>
</dbReference>
<reference evidence="5" key="1">
    <citation type="submission" date="2016-03" db="EMBL/GenBank/DDBJ databases">
        <authorList>
            <person name="Guldener U."/>
        </authorList>
    </citation>
    <scope>NUCLEOTIDE SEQUENCE [LARGE SCALE GENOMIC DNA]</scope>
    <source>
        <strain evidence="5">04CH-RAC-A.6.1</strain>
    </source>
</reference>
<evidence type="ECO:0000256" key="2">
    <source>
        <dbReference type="RuleBase" id="RU000384"/>
    </source>
</evidence>
<evidence type="ECO:0000313" key="4">
    <source>
        <dbReference type="EMBL" id="CZT10875.1"/>
    </source>
</evidence>
<evidence type="ECO:0000313" key="5">
    <source>
        <dbReference type="Proteomes" id="UP000178912"/>
    </source>
</evidence>
<dbReference type="EMBL" id="FJUX01000134">
    <property type="protein sequence ID" value="CZT10875.1"/>
    <property type="molecule type" value="Genomic_DNA"/>
</dbReference>
<protein>
    <submittedName>
        <fullName evidence="4">Related to fluG protein</fullName>
    </submittedName>
</protein>
<name>A0A1E1LK48_9HELO</name>
<gene>
    <name evidence="4" type="ORF">RAG0_15207</name>
</gene>
<dbReference type="PROSITE" id="PS51987">
    <property type="entry name" value="GS_CATALYTIC"/>
    <property type="match status" value="1"/>
</dbReference>